<reference evidence="2 3" key="2">
    <citation type="journal article" date="2015" name="Eukaryot. Cell">
        <title>Asexual propagation of a virulent clone complex in a human and feline outbreak of sporotrichosis.</title>
        <authorList>
            <person name="Teixeira Mde M."/>
            <person name="Rodrigues A.M."/>
            <person name="Tsui C.K."/>
            <person name="de Almeida L.G."/>
            <person name="Van Diepeningen A.D."/>
            <person name="van den Ende B.G."/>
            <person name="Fernandes G.F."/>
            <person name="Kano R."/>
            <person name="Hamelin R.C."/>
            <person name="Lopes-Bezerra L.M."/>
            <person name="Vasconcelos A.T."/>
            <person name="de Hoog S."/>
            <person name="de Camargo Z.P."/>
            <person name="Felipe M.S."/>
        </authorList>
    </citation>
    <scope>NUCLEOTIDE SEQUENCE [LARGE SCALE GENOMIC DNA]</scope>
    <source>
        <strain evidence="2 3">1099-18</strain>
    </source>
</reference>
<feature type="compositionally biased region" description="Low complexity" evidence="1">
    <location>
        <begin position="240"/>
        <end position="261"/>
    </location>
</feature>
<protein>
    <submittedName>
        <fullName evidence="2">Uncharacterized protein</fullName>
    </submittedName>
</protein>
<evidence type="ECO:0000256" key="1">
    <source>
        <dbReference type="SAM" id="MobiDB-lite"/>
    </source>
</evidence>
<organism evidence="2 3">
    <name type="scientific">Sporothrix schenckii 1099-18</name>
    <dbReference type="NCBI Taxonomy" id="1397361"/>
    <lineage>
        <taxon>Eukaryota</taxon>
        <taxon>Fungi</taxon>
        <taxon>Dikarya</taxon>
        <taxon>Ascomycota</taxon>
        <taxon>Pezizomycotina</taxon>
        <taxon>Sordariomycetes</taxon>
        <taxon>Sordariomycetidae</taxon>
        <taxon>Ophiostomatales</taxon>
        <taxon>Ophiostomataceae</taxon>
        <taxon>Sporothrix</taxon>
    </lineage>
</organism>
<dbReference type="OrthoDB" id="5232980at2759"/>
<gene>
    <name evidence="2" type="ORF">SPSK_07509</name>
</gene>
<feature type="compositionally biased region" description="Basic residues" evidence="1">
    <location>
        <begin position="408"/>
        <end position="418"/>
    </location>
</feature>
<dbReference type="VEuPathDB" id="FungiDB:SPSK_07509"/>
<sequence length="474" mass="52030">MDDFNALVTVLDTPPLRPTAARPPETAEFIRQFLTDGEVAELDQEFASSCEPNKQVMWTGIAREAAQKWADDRGMQTLSTAMGPLRTRDASRKHPGKKGLTKYMRGASAEFAWHIARTSHVVTVLCPPPPQRFNPGGGTNMQLVELPILTGIIGGHAVARIIAIHPTVPEAADFWYQFWPFDQCDIWRKRYAQSVDGVTQWLQRSRKASVIRIEEKLRLTLNGTNDMVVIEAILPQDTAASTSATGGETRLATNAASASNRSKAKGKKKETDEKQRVKAAPTALTALEDEGGAKSKTKSQTTKMMTAPTTKAKKETKKETKKEAKKNTKTNEKNVTKTTKLEPPNKSKAKTKAKTKEKTKGETKGKGNETAKNMKGKSKEESKKQPKQYPKGNQPMQTEPVSLQGHKNGSKSKRKAGTKKMDKDMCISRMSPPARVNASGQAGNMSVAGGRDAWIVLFVAVAEAGCFWFFGRSL</sequence>
<evidence type="ECO:0000313" key="2">
    <source>
        <dbReference type="EMBL" id="KJR88563.1"/>
    </source>
</evidence>
<accession>A0A0F2MFT7</accession>
<dbReference type="RefSeq" id="XP_016591239.1">
    <property type="nucleotide sequence ID" value="XM_016734171.1"/>
</dbReference>
<feature type="compositionally biased region" description="Basic and acidic residues" evidence="1">
    <location>
        <begin position="354"/>
        <end position="369"/>
    </location>
</feature>
<feature type="region of interest" description="Disordered" evidence="1">
    <location>
        <begin position="240"/>
        <end position="423"/>
    </location>
</feature>
<feature type="compositionally biased region" description="Polar residues" evidence="1">
    <location>
        <begin position="394"/>
        <end position="407"/>
    </location>
</feature>
<proteinExistence type="predicted"/>
<comment type="caution">
    <text evidence="2">The sequence shown here is derived from an EMBL/GenBank/DDBJ whole genome shotgun (WGS) entry which is preliminary data.</text>
</comment>
<reference evidence="2 3" key="1">
    <citation type="journal article" date="2014" name="BMC Genomics">
        <title>Comparative genomics of the major fungal agents of human and animal Sporotrichosis: Sporothrix schenckii and Sporothrix brasiliensis.</title>
        <authorList>
            <person name="Teixeira M.M."/>
            <person name="de Almeida L.G."/>
            <person name="Kubitschek-Barreira P."/>
            <person name="Alves F.L."/>
            <person name="Kioshima E.S."/>
            <person name="Abadio A.K."/>
            <person name="Fernandes L."/>
            <person name="Derengowski L.S."/>
            <person name="Ferreira K.S."/>
            <person name="Souza R.C."/>
            <person name="Ruiz J.C."/>
            <person name="de Andrade N.C."/>
            <person name="Paes H.C."/>
            <person name="Nicola A.M."/>
            <person name="Albuquerque P."/>
            <person name="Gerber A.L."/>
            <person name="Martins V.P."/>
            <person name="Peconick L.D."/>
            <person name="Neto A.V."/>
            <person name="Chaucanez C.B."/>
            <person name="Silva P.A."/>
            <person name="Cunha O.L."/>
            <person name="de Oliveira F.F."/>
            <person name="dos Santos T.C."/>
            <person name="Barros A.L."/>
            <person name="Soares M.A."/>
            <person name="de Oliveira L.M."/>
            <person name="Marini M.M."/>
            <person name="Villalobos-Duno H."/>
            <person name="Cunha M.M."/>
            <person name="de Hoog S."/>
            <person name="da Silveira J.F."/>
            <person name="Henrissat B."/>
            <person name="Nino-Vega G.A."/>
            <person name="Cisalpino P.S."/>
            <person name="Mora-Montes H.M."/>
            <person name="Almeida S.R."/>
            <person name="Stajich J.E."/>
            <person name="Lopes-Bezerra L.M."/>
            <person name="Vasconcelos A.T."/>
            <person name="Felipe M.S."/>
        </authorList>
    </citation>
    <scope>NUCLEOTIDE SEQUENCE [LARGE SCALE GENOMIC DNA]</scope>
    <source>
        <strain evidence="2 3">1099-18</strain>
    </source>
</reference>
<dbReference type="KEGG" id="ssck:SPSK_07509"/>
<feature type="compositionally biased region" description="Basic and acidic residues" evidence="1">
    <location>
        <begin position="312"/>
        <end position="345"/>
    </location>
</feature>
<feature type="compositionally biased region" description="Low complexity" evidence="1">
    <location>
        <begin position="298"/>
        <end position="310"/>
    </location>
</feature>
<dbReference type="EMBL" id="AXCR01000004">
    <property type="protein sequence ID" value="KJR88563.1"/>
    <property type="molecule type" value="Genomic_DNA"/>
</dbReference>
<dbReference type="GeneID" id="27669448"/>
<name>A0A0F2MFT7_SPOSC</name>
<dbReference type="Proteomes" id="UP000033710">
    <property type="component" value="Unassembled WGS sequence"/>
</dbReference>
<dbReference type="AlphaFoldDB" id="A0A0F2MFT7"/>
<evidence type="ECO:0000313" key="3">
    <source>
        <dbReference type="Proteomes" id="UP000033710"/>
    </source>
</evidence>